<organism evidence="2 3">
    <name type="scientific">Giardia intestinalis</name>
    <name type="common">Giardia lamblia</name>
    <dbReference type="NCBI Taxonomy" id="5741"/>
    <lineage>
        <taxon>Eukaryota</taxon>
        <taxon>Metamonada</taxon>
        <taxon>Diplomonadida</taxon>
        <taxon>Hexamitidae</taxon>
        <taxon>Giardiinae</taxon>
        <taxon>Giardia</taxon>
    </lineage>
</organism>
<comment type="caution">
    <text evidence="2">The sequence shown here is derived from an EMBL/GenBank/DDBJ whole genome shotgun (WGS) entry which is preliminary data.</text>
</comment>
<feature type="chain" id="PRO_5004751699" description="Secreted protein" evidence="1">
    <location>
        <begin position="21"/>
        <end position="67"/>
    </location>
</feature>
<evidence type="ECO:0008006" key="4">
    <source>
        <dbReference type="Google" id="ProtNLM"/>
    </source>
</evidence>
<evidence type="ECO:0000313" key="2">
    <source>
        <dbReference type="EMBL" id="ESU38736.1"/>
    </source>
</evidence>
<evidence type="ECO:0000313" key="3">
    <source>
        <dbReference type="Proteomes" id="UP000018320"/>
    </source>
</evidence>
<reference evidence="3" key="1">
    <citation type="submission" date="2012-02" db="EMBL/GenBank/DDBJ databases">
        <title>Genome sequencing of Giardia lamblia Genotypes A2 and B isolates (DH and GS) and comparative analysis with the genomes of Genotypes A1 and E (WB and Pig).</title>
        <authorList>
            <person name="Adam R."/>
            <person name="Dahlstrom E."/>
            <person name="Martens C."/>
            <person name="Bruno D."/>
            <person name="Barbian K."/>
            <person name="Porcella S.F."/>
            <person name="Nash T."/>
        </authorList>
    </citation>
    <scope>NUCLEOTIDE SEQUENCE</scope>
    <source>
        <strain evidence="3">DH</strain>
    </source>
</reference>
<dbReference type="Proteomes" id="UP000018320">
    <property type="component" value="Unassembled WGS sequence"/>
</dbReference>
<gene>
    <name evidence="2" type="ORF">DHA2_150054</name>
</gene>
<sequence>MNQCVWLPLWLYLLFSSTLSDSILYITDFVKHMDPFLAFHCYYGRASCLAGACLCRRYYSKLYNLQG</sequence>
<name>V6TJ06_GIAIN</name>
<proteinExistence type="predicted"/>
<evidence type="ECO:0000256" key="1">
    <source>
        <dbReference type="SAM" id="SignalP"/>
    </source>
</evidence>
<dbReference type="EMBL" id="AHGT01000010">
    <property type="protein sequence ID" value="ESU38736.1"/>
    <property type="molecule type" value="Genomic_DNA"/>
</dbReference>
<dbReference type="AlphaFoldDB" id="V6TJ06"/>
<accession>V6TJ06</accession>
<feature type="signal peptide" evidence="1">
    <location>
        <begin position="1"/>
        <end position="20"/>
    </location>
</feature>
<dbReference type="VEuPathDB" id="GiardiaDB:DHA2_150054"/>
<protein>
    <recommendedName>
        <fullName evidence="4">Secreted protein</fullName>
    </recommendedName>
</protein>
<keyword evidence="1" id="KW-0732">Signal</keyword>
<reference evidence="2 3" key="2">
    <citation type="journal article" date="2013" name="Genome Biol. Evol.">
        <title>Genome sequencing of Giardia lamblia genotypes A2 and B isolates (DH and GS) and comparative analysis with the genomes of genotypes A1 and E (WB and Pig).</title>
        <authorList>
            <person name="Adam R.D."/>
            <person name="Dahlstrom E.W."/>
            <person name="Martens C.A."/>
            <person name="Bruno D.P."/>
            <person name="Barbian K.D."/>
            <person name="Ricklefs S.M."/>
            <person name="Hernandez M.M."/>
            <person name="Narla N.P."/>
            <person name="Patel R.B."/>
            <person name="Porcella S.F."/>
            <person name="Nash T.E."/>
        </authorList>
    </citation>
    <scope>NUCLEOTIDE SEQUENCE [LARGE SCALE GENOMIC DNA]</scope>
    <source>
        <strain evidence="2 3">DH</strain>
    </source>
</reference>